<dbReference type="Gene3D" id="2.60.120.560">
    <property type="entry name" value="Exo-inulinase, domain 1"/>
    <property type="match status" value="1"/>
</dbReference>
<proteinExistence type="inferred from homology"/>
<dbReference type="SMART" id="SM00640">
    <property type="entry name" value="Glyco_32"/>
    <property type="match status" value="1"/>
</dbReference>
<evidence type="ECO:0000259" key="6">
    <source>
        <dbReference type="Pfam" id="PF08244"/>
    </source>
</evidence>
<evidence type="ECO:0000256" key="1">
    <source>
        <dbReference type="ARBA" id="ARBA00009902"/>
    </source>
</evidence>
<evidence type="ECO:0000256" key="2">
    <source>
        <dbReference type="ARBA" id="ARBA00022801"/>
    </source>
</evidence>
<dbReference type="Proteomes" id="UP001061070">
    <property type="component" value="Unassembled WGS sequence"/>
</dbReference>
<dbReference type="PANTHER" id="PTHR42800:SF1">
    <property type="entry name" value="EXOINULINASE INUD (AFU_ORTHOLOGUE AFUA_5G00480)"/>
    <property type="match status" value="1"/>
</dbReference>
<dbReference type="InterPro" id="IPR013148">
    <property type="entry name" value="Glyco_hydro_32_N"/>
</dbReference>
<dbReference type="SUPFAM" id="SSF49899">
    <property type="entry name" value="Concanavalin A-like lectins/glucanases"/>
    <property type="match status" value="1"/>
</dbReference>
<dbReference type="SUPFAM" id="SSF75005">
    <property type="entry name" value="Arabinanase/levansucrase/invertase"/>
    <property type="match status" value="1"/>
</dbReference>
<dbReference type="InterPro" id="IPR001362">
    <property type="entry name" value="Glyco_hydro_32"/>
</dbReference>
<dbReference type="Pfam" id="PF00251">
    <property type="entry name" value="Glyco_hydro_32N"/>
    <property type="match status" value="1"/>
</dbReference>
<comment type="similarity">
    <text evidence="1 4">Belongs to the glycosyl hydrolase 32 family.</text>
</comment>
<dbReference type="EMBL" id="BAQW01000006">
    <property type="protein sequence ID" value="GBR12403.1"/>
    <property type="molecule type" value="Genomic_DNA"/>
</dbReference>
<sequence>MPNWLNDPQRAVYDRESGLWCLYFLYNSQFSPNPAASKNGTEWFLMTSPDLVIWTAQHVAIPKYTTENGDPWTGSVVIDEGNTAGFGKGAWIALMTMPAAPHHMQTTALWYSTDRGHRYSFHSIVMQNPYAARHDLKDKAFRDPCVFWHAPSHKWVMVLAEPEKFGFYASSDLKVWEYTGSTPPIPDYGVLECPNLFELNIQDAGGKTTGSRWVLMFGGNGFKGGMTTGTLYAVGTFDGKAFVPDRQGYSWLDSGPDFYAATAWEDPLSPDRKSHRYAMGWMNNWGYAKDLPKHGYYGNLTTVRTLTLRNEGGYSRLVSHPVSGQERQYARVLNGPDQQLKDGASYHLPLQPSENVYRLDFTLHRVGEHWPYDIFLSLMEHGSHHAQLFLSGAGNSATVRRSALGYTPKEGADLWRAERWGRVDYGDRLQITVIVEPFGIEVFLGDGRLAFTMLAFPAAQETGLGLRVGTGEIRVTDFVMRTRR</sequence>
<comment type="caution">
    <text evidence="7">The sequence shown here is derived from an EMBL/GenBank/DDBJ whole genome shotgun (WGS) entry which is preliminary data.</text>
</comment>
<dbReference type="Pfam" id="PF08244">
    <property type="entry name" value="Glyco_hydro_32C"/>
    <property type="match status" value="1"/>
</dbReference>
<keyword evidence="3 4" id="KW-0326">Glycosidase</keyword>
<dbReference type="InterPro" id="IPR013189">
    <property type="entry name" value="Glyco_hydro_32_C"/>
</dbReference>
<evidence type="ECO:0000313" key="7">
    <source>
        <dbReference type="EMBL" id="GBR12403.1"/>
    </source>
</evidence>
<accession>A0ABQ0QBX2</accession>
<dbReference type="InterPro" id="IPR023296">
    <property type="entry name" value="Glyco_hydro_beta-prop_sf"/>
</dbReference>
<organism evidence="7 8">
    <name type="scientific">Gluconobacter frateurii NRIC 0228</name>
    <dbReference type="NCBI Taxonomy" id="1307946"/>
    <lineage>
        <taxon>Bacteria</taxon>
        <taxon>Pseudomonadati</taxon>
        <taxon>Pseudomonadota</taxon>
        <taxon>Alphaproteobacteria</taxon>
        <taxon>Acetobacterales</taxon>
        <taxon>Acetobacteraceae</taxon>
        <taxon>Gluconobacter</taxon>
    </lineage>
</organism>
<evidence type="ECO:0000259" key="5">
    <source>
        <dbReference type="Pfam" id="PF00251"/>
    </source>
</evidence>
<keyword evidence="8" id="KW-1185">Reference proteome</keyword>
<name>A0ABQ0QBX2_9PROT</name>
<feature type="domain" description="Glycosyl hydrolase family 32 N-terminal" evidence="5">
    <location>
        <begin position="3"/>
        <end position="321"/>
    </location>
</feature>
<reference evidence="7" key="1">
    <citation type="submission" date="2013-04" db="EMBL/GenBank/DDBJ databases">
        <title>The genome sequencing project of 58 acetic acid bacteria.</title>
        <authorList>
            <person name="Okamoto-Kainuma A."/>
            <person name="Ishikawa M."/>
            <person name="Umino S."/>
            <person name="Koizumi Y."/>
            <person name="Shiwa Y."/>
            <person name="Yoshikawa H."/>
            <person name="Matsutani M."/>
            <person name="Matsushita K."/>
        </authorList>
    </citation>
    <scope>NUCLEOTIDE SEQUENCE</scope>
    <source>
        <strain evidence="7">NRIC 0228</strain>
    </source>
</reference>
<feature type="domain" description="Glycosyl hydrolase family 32 C-terminal" evidence="6">
    <location>
        <begin position="374"/>
        <end position="477"/>
    </location>
</feature>
<dbReference type="PANTHER" id="PTHR42800">
    <property type="entry name" value="EXOINULINASE INUD (AFU_ORTHOLOGUE AFUA_5G00480)"/>
    <property type="match status" value="1"/>
</dbReference>
<dbReference type="Gene3D" id="2.115.10.20">
    <property type="entry name" value="Glycosyl hydrolase domain, family 43"/>
    <property type="match status" value="1"/>
</dbReference>
<gene>
    <name evidence="7" type="ORF">AA0228_1706</name>
</gene>
<evidence type="ECO:0000256" key="3">
    <source>
        <dbReference type="ARBA" id="ARBA00023295"/>
    </source>
</evidence>
<dbReference type="InterPro" id="IPR013320">
    <property type="entry name" value="ConA-like_dom_sf"/>
</dbReference>
<evidence type="ECO:0000313" key="8">
    <source>
        <dbReference type="Proteomes" id="UP001061070"/>
    </source>
</evidence>
<keyword evidence="2 4" id="KW-0378">Hydrolase</keyword>
<protein>
    <submittedName>
        <fullName evidence="7">Beta-fructosidase</fullName>
    </submittedName>
</protein>
<dbReference type="CDD" id="cd18622">
    <property type="entry name" value="GH32_Inu-like"/>
    <property type="match status" value="1"/>
</dbReference>
<dbReference type="RefSeq" id="WP_167384223.1">
    <property type="nucleotide sequence ID" value="NZ_BAQW01000006.1"/>
</dbReference>
<evidence type="ECO:0000256" key="4">
    <source>
        <dbReference type="RuleBase" id="RU362110"/>
    </source>
</evidence>